<evidence type="ECO:0000256" key="12">
    <source>
        <dbReference type="ARBA" id="ARBA00023180"/>
    </source>
</evidence>
<dbReference type="PROSITE" id="PS51318">
    <property type="entry name" value="TAT"/>
    <property type="match status" value="1"/>
</dbReference>
<dbReference type="eggNOG" id="COG5640">
    <property type="taxonomic scope" value="Bacteria"/>
</dbReference>
<dbReference type="SUPFAM" id="SSF50494">
    <property type="entry name" value="Trypsin-like serine proteases"/>
    <property type="match status" value="1"/>
</dbReference>
<evidence type="ECO:0000256" key="6">
    <source>
        <dbReference type="ARBA" id="ARBA00022696"/>
    </source>
</evidence>
<dbReference type="Gene3D" id="2.40.10.10">
    <property type="entry name" value="Trypsin-like serine proteases"/>
    <property type="match status" value="2"/>
</dbReference>
<proteinExistence type="predicted"/>
<comment type="subcellular location">
    <subcellularLocation>
        <location evidence="1">Endoplasmic reticulum</location>
    </subcellularLocation>
    <subcellularLocation>
        <location evidence="2">Golgi apparatus</location>
    </subcellularLocation>
    <subcellularLocation>
        <location evidence="3">Secreted</location>
    </subcellularLocation>
</comment>
<dbReference type="AlphaFoldDB" id="A0A076N076"/>
<protein>
    <submittedName>
        <fullName evidence="16">Trypsin-like protease</fullName>
    </submittedName>
</protein>
<evidence type="ECO:0000256" key="9">
    <source>
        <dbReference type="ARBA" id="ARBA00022825"/>
    </source>
</evidence>
<evidence type="ECO:0000259" key="15">
    <source>
        <dbReference type="PROSITE" id="PS50240"/>
    </source>
</evidence>
<sequence>MRKSIGKTLRRAILATAAFATALTAALTPAQAAQPSGDTVTPFVVGGSNATQGQFPWMVRLSMGCGGALIAPRVVLTAAHCVSRTGTNSSITATLGRVDLQASGGQSIKSTYVYRSPQYASTGAQDWALIELASAAAAPTLKFAAPGDTSLNSGTFTIMGWGATVEGGGQSRYLKYATVPYVSDSTCQRSYRSELQPAYELCAGYPEGGTDTCQGDSGGPMVKQNAAGEWVEVGIVSWGEGCARPDYPGVYAEVQSFSANISNRISSSGTIVR</sequence>
<dbReference type="Pfam" id="PF00089">
    <property type="entry name" value="Trypsin"/>
    <property type="match status" value="1"/>
</dbReference>
<keyword evidence="9 13" id="KW-0720">Serine protease</keyword>
<keyword evidence="12" id="KW-0325">Glycoprotein</keyword>
<dbReference type="PROSITE" id="PS00134">
    <property type="entry name" value="TRYPSIN_HIS"/>
    <property type="match status" value="1"/>
</dbReference>
<evidence type="ECO:0000256" key="5">
    <source>
        <dbReference type="ARBA" id="ARBA00022670"/>
    </source>
</evidence>
<accession>A0A076N076</accession>
<feature type="signal peptide" evidence="14">
    <location>
        <begin position="1"/>
        <end position="32"/>
    </location>
</feature>
<name>A0A076N076_AMYME</name>
<evidence type="ECO:0000313" key="17">
    <source>
        <dbReference type="Proteomes" id="UP000062973"/>
    </source>
</evidence>
<dbReference type="PROSITE" id="PS50240">
    <property type="entry name" value="TRYPSIN_DOM"/>
    <property type="match status" value="1"/>
</dbReference>
<keyword evidence="8" id="KW-0256">Endoplasmic reticulum</keyword>
<dbReference type="PATRIC" id="fig|1068978.7.peg.4470"/>
<keyword evidence="7 13" id="KW-0378">Hydrolase</keyword>
<keyword evidence="6" id="KW-0356">Hemostasis</keyword>
<dbReference type="CDD" id="cd00190">
    <property type="entry name" value="Tryp_SPc"/>
    <property type="match status" value="1"/>
</dbReference>
<keyword evidence="5 13" id="KW-0645">Protease</keyword>
<reference evidence="16 17" key="1">
    <citation type="submission" date="2014-07" db="EMBL/GenBank/DDBJ databases">
        <title>Whole Genome Sequence of the Amycolatopsis methanolica 239.</title>
        <authorList>
            <person name="Tang B."/>
        </authorList>
    </citation>
    <scope>NUCLEOTIDE SEQUENCE [LARGE SCALE GENOMIC DNA]</scope>
    <source>
        <strain evidence="16 17">239</strain>
    </source>
</reference>
<feature type="chain" id="PRO_5001715235" evidence="14">
    <location>
        <begin position="33"/>
        <end position="273"/>
    </location>
</feature>
<dbReference type="PANTHER" id="PTHR24252:SF7">
    <property type="entry name" value="HYALIN"/>
    <property type="match status" value="1"/>
</dbReference>
<dbReference type="GO" id="GO:0005576">
    <property type="term" value="C:extracellular region"/>
    <property type="evidence" value="ECO:0007669"/>
    <property type="project" value="UniProtKB-SubCell"/>
</dbReference>
<dbReference type="FunFam" id="2.40.10.10:FF:000011">
    <property type="entry name" value="Coagulation factor X"/>
    <property type="match status" value="1"/>
</dbReference>
<dbReference type="PANTHER" id="PTHR24252">
    <property type="entry name" value="ACROSIN-RELATED"/>
    <property type="match status" value="1"/>
</dbReference>
<feature type="domain" description="Peptidase S1" evidence="15">
    <location>
        <begin position="44"/>
        <end position="266"/>
    </location>
</feature>
<dbReference type="SMART" id="SM00020">
    <property type="entry name" value="Tryp_SPc"/>
    <property type="match status" value="1"/>
</dbReference>
<dbReference type="PRINTS" id="PR00722">
    <property type="entry name" value="CHYMOTRYPSIN"/>
</dbReference>
<dbReference type="InterPro" id="IPR001254">
    <property type="entry name" value="Trypsin_dom"/>
</dbReference>
<evidence type="ECO:0000256" key="3">
    <source>
        <dbReference type="ARBA" id="ARBA00004613"/>
    </source>
</evidence>
<dbReference type="HOGENOM" id="CLU_006842_7_0_11"/>
<dbReference type="InterPro" id="IPR009003">
    <property type="entry name" value="Peptidase_S1_PA"/>
</dbReference>
<dbReference type="InterPro" id="IPR006311">
    <property type="entry name" value="TAT_signal"/>
</dbReference>
<dbReference type="STRING" id="1068978.AMETH_4173"/>
<dbReference type="PROSITE" id="PS00135">
    <property type="entry name" value="TRYPSIN_SER"/>
    <property type="match status" value="1"/>
</dbReference>
<dbReference type="InterPro" id="IPR001314">
    <property type="entry name" value="Peptidase_S1A"/>
</dbReference>
<dbReference type="InterPro" id="IPR043504">
    <property type="entry name" value="Peptidase_S1_PA_chymotrypsin"/>
</dbReference>
<evidence type="ECO:0000256" key="11">
    <source>
        <dbReference type="ARBA" id="ARBA00023157"/>
    </source>
</evidence>
<keyword evidence="14" id="KW-0732">Signal</keyword>
<evidence type="ECO:0000256" key="1">
    <source>
        <dbReference type="ARBA" id="ARBA00004240"/>
    </source>
</evidence>
<dbReference type="GO" id="GO:0004252">
    <property type="term" value="F:serine-type endopeptidase activity"/>
    <property type="evidence" value="ECO:0007669"/>
    <property type="project" value="InterPro"/>
</dbReference>
<keyword evidence="17" id="KW-1185">Reference proteome</keyword>
<evidence type="ECO:0000256" key="8">
    <source>
        <dbReference type="ARBA" id="ARBA00022824"/>
    </source>
</evidence>
<gene>
    <name evidence="16" type="ORF">AMETH_4173</name>
</gene>
<dbReference type="RefSeq" id="WP_017983102.1">
    <property type="nucleotide sequence ID" value="NZ_AQUL01000001.1"/>
</dbReference>
<organism evidence="16 17">
    <name type="scientific">Amycolatopsis methanolica 239</name>
    <dbReference type="NCBI Taxonomy" id="1068978"/>
    <lineage>
        <taxon>Bacteria</taxon>
        <taxon>Bacillati</taxon>
        <taxon>Actinomycetota</taxon>
        <taxon>Actinomycetes</taxon>
        <taxon>Pseudonocardiales</taxon>
        <taxon>Pseudonocardiaceae</taxon>
        <taxon>Amycolatopsis</taxon>
        <taxon>Amycolatopsis methanolica group</taxon>
    </lineage>
</organism>
<keyword evidence="10" id="KW-0333">Golgi apparatus</keyword>
<evidence type="ECO:0000256" key="10">
    <source>
        <dbReference type="ARBA" id="ARBA00023034"/>
    </source>
</evidence>
<keyword evidence="4" id="KW-0964">Secreted</keyword>
<dbReference type="InterPro" id="IPR033116">
    <property type="entry name" value="TRYPSIN_SER"/>
</dbReference>
<dbReference type="EMBL" id="CP009110">
    <property type="protein sequence ID" value="AIJ24265.1"/>
    <property type="molecule type" value="Genomic_DNA"/>
</dbReference>
<keyword evidence="11" id="KW-1015">Disulfide bond</keyword>
<dbReference type="GO" id="GO:0006508">
    <property type="term" value="P:proteolysis"/>
    <property type="evidence" value="ECO:0007669"/>
    <property type="project" value="UniProtKB-KW"/>
</dbReference>
<dbReference type="KEGG" id="amq:AMETH_4173"/>
<evidence type="ECO:0000256" key="4">
    <source>
        <dbReference type="ARBA" id="ARBA00022525"/>
    </source>
</evidence>
<dbReference type="GO" id="GO:0007599">
    <property type="term" value="P:hemostasis"/>
    <property type="evidence" value="ECO:0007669"/>
    <property type="project" value="UniProtKB-KW"/>
</dbReference>
<dbReference type="OrthoDB" id="1496095at2"/>
<evidence type="ECO:0000256" key="14">
    <source>
        <dbReference type="SAM" id="SignalP"/>
    </source>
</evidence>
<dbReference type="InterPro" id="IPR018114">
    <property type="entry name" value="TRYPSIN_HIS"/>
</dbReference>
<evidence type="ECO:0000256" key="13">
    <source>
        <dbReference type="RuleBase" id="RU363034"/>
    </source>
</evidence>
<dbReference type="Proteomes" id="UP000062973">
    <property type="component" value="Chromosome"/>
</dbReference>
<evidence type="ECO:0000256" key="2">
    <source>
        <dbReference type="ARBA" id="ARBA00004555"/>
    </source>
</evidence>
<evidence type="ECO:0000313" key="16">
    <source>
        <dbReference type="EMBL" id="AIJ24265.1"/>
    </source>
</evidence>
<evidence type="ECO:0000256" key="7">
    <source>
        <dbReference type="ARBA" id="ARBA00022801"/>
    </source>
</evidence>